<dbReference type="OrthoDB" id="190835at2759"/>
<feature type="region of interest" description="Disordered" evidence="1">
    <location>
        <begin position="1"/>
        <end position="36"/>
    </location>
</feature>
<dbReference type="InterPro" id="IPR037448">
    <property type="entry name" value="Zig-8"/>
</dbReference>
<dbReference type="EMBL" id="MNPL01001701">
    <property type="protein sequence ID" value="OQR78897.1"/>
    <property type="molecule type" value="Genomic_DNA"/>
</dbReference>
<dbReference type="InParanoid" id="A0A1V9XZG5"/>
<dbReference type="InterPro" id="IPR036179">
    <property type="entry name" value="Ig-like_dom_sf"/>
</dbReference>
<dbReference type="PANTHER" id="PTHR23279">
    <property type="entry name" value="DEFECTIVE PROBOSCIS EXTENSION RESPONSE DPR -RELATED"/>
    <property type="match status" value="1"/>
</dbReference>
<dbReference type="GO" id="GO:0032589">
    <property type="term" value="C:neuron projection membrane"/>
    <property type="evidence" value="ECO:0007669"/>
    <property type="project" value="TreeGrafter"/>
</dbReference>
<dbReference type="Gene3D" id="2.60.40.10">
    <property type="entry name" value="Immunoglobulins"/>
    <property type="match status" value="2"/>
</dbReference>
<dbReference type="InterPro" id="IPR007110">
    <property type="entry name" value="Ig-like_dom"/>
</dbReference>
<dbReference type="PANTHER" id="PTHR23279:SF46">
    <property type="entry name" value="DEFECTIVE PROBOSCIS EXTENSION RESPONSE 10, ISOFORM A-RELATED"/>
    <property type="match status" value="1"/>
</dbReference>
<feature type="compositionally biased region" description="Polar residues" evidence="1">
    <location>
        <begin position="25"/>
        <end position="35"/>
    </location>
</feature>
<proteinExistence type="predicted"/>
<reference evidence="3 4" key="1">
    <citation type="journal article" date="2017" name="Gigascience">
        <title>Draft genome of the honey bee ectoparasitic mite, Tropilaelaps mercedesae, is shaped by the parasitic life history.</title>
        <authorList>
            <person name="Dong X."/>
            <person name="Armstrong S.D."/>
            <person name="Xia D."/>
            <person name="Makepeace B.L."/>
            <person name="Darby A.C."/>
            <person name="Kadowaki T."/>
        </authorList>
    </citation>
    <scope>NUCLEOTIDE SEQUENCE [LARGE SCALE GENOMIC DNA]</scope>
    <source>
        <strain evidence="3">Wuxi-XJTLU</strain>
    </source>
</reference>
<dbReference type="GO" id="GO:0050808">
    <property type="term" value="P:synapse organization"/>
    <property type="evidence" value="ECO:0007669"/>
    <property type="project" value="TreeGrafter"/>
</dbReference>
<feature type="compositionally biased region" description="Basic and acidic residues" evidence="1">
    <location>
        <begin position="1"/>
        <end position="19"/>
    </location>
</feature>
<gene>
    <name evidence="3" type="ORF">BIW11_02645</name>
</gene>
<accession>A0A1V9XZG5</accession>
<evidence type="ECO:0000313" key="3">
    <source>
        <dbReference type="EMBL" id="OQR78897.1"/>
    </source>
</evidence>
<dbReference type="AlphaFoldDB" id="A0A1V9XZG5"/>
<name>A0A1V9XZG5_9ACAR</name>
<organism evidence="3 4">
    <name type="scientific">Tropilaelaps mercedesae</name>
    <dbReference type="NCBI Taxonomy" id="418985"/>
    <lineage>
        <taxon>Eukaryota</taxon>
        <taxon>Metazoa</taxon>
        <taxon>Ecdysozoa</taxon>
        <taxon>Arthropoda</taxon>
        <taxon>Chelicerata</taxon>
        <taxon>Arachnida</taxon>
        <taxon>Acari</taxon>
        <taxon>Parasitiformes</taxon>
        <taxon>Mesostigmata</taxon>
        <taxon>Gamasina</taxon>
        <taxon>Dermanyssoidea</taxon>
        <taxon>Laelapidae</taxon>
        <taxon>Tropilaelaps</taxon>
    </lineage>
</organism>
<evidence type="ECO:0000259" key="2">
    <source>
        <dbReference type="PROSITE" id="PS50835"/>
    </source>
</evidence>
<dbReference type="PROSITE" id="PS50835">
    <property type="entry name" value="IG_LIKE"/>
    <property type="match status" value="1"/>
</dbReference>
<feature type="domain" description="Ig-like" evidence="2">
    <location>
        <begin position="84"/>
        <end position="191"/>
    </location>
</feature>
<keyword evidence="4" id="KW-1185">Reference proteome</keyword>
<dbReference type="InterPro" id="IPR013783">
    <property type="entry name" value="Ig-like_fold"/>
</dbReference>
<dbReference type="SMART" id="SM00409">
    <property type="entry name" value="IG"/>
    <property type="match status" value="2"/>
</dbReference>
<evidence type="ECO:0000256" key="1">
    <source>
        <dbReference type="SAM" id="MobiDB-lite"/>
    </source>
</evidence>
<protein>
    <recommendedName>
        <fullName evidence="2">Ig-like domain-containing protein</fullName>
    </recommendedName>
</protein>
<comment type="caution">
    <text evidence="3">The sequence shown here is derived from an EMBL/GenBank/DDBJ whole genome shotgun (WGS) entry which is preliminary data.</text>
</comment>
<evidence type="ECO:0000313" key="4">
    <source>
        <dbReference type="Proteomes" id="UP000192247"/>
    </source>
</evidence>
<dbReference type="CDD" id="cd00096">
    <property type="entry name" value="Ig"/>
    <property type="match status" value="1"/>
</dbReference>
<dbReference type="SUPFAM" id="SSF48726">
    <property type="entry name" value="Immunoglobulin"/>
    <property type="match status" value="2"/>
</dbReference>
<dbReference type="Proteomes" id="UP000192247">
    <property type="component" value="Unassembled WGS sequence"/>
</dbReference>
<dbReference type="InterPro" id="IPR003599">
    <property type="entry name" value="Ig_sub"/>
</dbReference>
<sequence length="201" mass="22162">MVTYTTDERFSAVRGETPHPHGFSTALSRDSTTGNLDPRVVQPVEDWMLQIRGLQKADAGMYECQVNTQHPMLSAHVSLNVLSPRASIAEGSELSVMSGSGLSITCLVHDCPQSPLHVFWYHGDRVVNYDNQYSKVNITSLPRQQEALPHHWDDSVDGGRPVSRLTIYNASKQHSGSYVCAPIDSAPATVHVHVFHGRCVT</sequence>